<dbReference type="AlphaFoldDB" id="A0A6H1ZMQ6"/>
<organism evidence="1">
    <name type="scientific">viral metagenome</name>
    <dbReference type="NCBI Taxonomy" id="1070528"/>
    <lineage>
        <taxon>unclassified sequences</taxon>
        <taxon>metagenomes</taxon>
        <taxon>organismal metagenomes</taxon>
    </lineage>
</organism>
<reference evidence="1" key="1">
    <citation type="submission" date="2020-03" db="EMBL/GenBank/DDBJ databases">
        <title>The deep terrestrial virosphere.</title>
        <authorList>
            <person name="Holmfeldt K."/>
            <person name="Nilsson E."/>
            <person name="Simone D."/>
            <person name="Lopez-Fernandez M."/>
            <person name="Wu X."/>
            <person name="de Brujin I."/>
            <person name="Lundin D."/>
            <person name="Andersson A."/>
            <person name="Bertilsson S."/>
            <person name="Dopson M."/>
        </authorList>
    </citation>
    <scope>NUCLEOTIDE SEQUENCE</scope>
    <source>
        <strain evidence="1">TM448A01027</strain>
        <strain evidence="2">TM448B03372</strain>
    </source>
</reference>
<sequence>MKRKIALEYIRIEFAKNGECTDSAMRYFIENRISRKAFDEAAQKGLKIYNKEWLCCDMH</sequence>
<protein>
    <submittedName>
        <fullName evidence="1">Uncharacterized protein</fullName>
    </submittedName>
</protein>
<dbReference type="EMBL" id="MT145012">
    <property type="protein sequence ID" value="QJI02569.1"/>
    <property type="molecule type" value="Genomic_DNA"/>
</dbReference>
<evidence type="ECO:0000313" key="1">
    <source>
        <dbReference type="EMBL" id="QJA48555.1"/>
    </source>
</evidence>
<dbReference type="EMBL" id="MT144090">
    <property type="protein sequence ID" value="QJA48555.1"/>
    <property type="molecule type" value="Genomic_DNA"/>
</dbReference>
<gene>
    <name evidence="1" type="ORF">TM448A01027_0007</name>
    <name evidence="2" type="ORF">TM448B03372_0011</name>
</gene>
<evidence type="ECO:0000313" key="2">
    <source>
        <dbReference type="EMBL" id="QJI02569.1"/>
    </source>
</evidence>
<name>A0A6H1ZMQ6_9ZZZZ</name>
<accession>A0A6H1ZMQ6</accession>
<proteinExistence type="predicted"/>